<dbReference type="Proteomes" id="UP000272025">
    <property type="component" value="Unassembled WGS sequence"/>
</dbReference>
<keyword evidence="3" id="KW-1185">Reference proteome</keyword>
<dbReference type="OrthoDB" id="5350410at2759"/>
<feature type="compositionally biased region" description="Low complexity" evidence="1">
    <location>
        <begin position="287"/>
        <end position="298"/>
    </location>
</feature>
<dbReference type="SUPFAM" id="SSF81296">
    <property type="entry name" value="E set domains"/>
    <property type="match status" value="1"/>
</dbReference>
<protein>
    <recommendedName>
        <fullName evidence="4">AMP-activated protein kinase glycogen-binding domain-containing protein</fullName>
    </recommendedName>
</protein>
<feature type="region of interest" description="Disordered" evidence="1">
    <location>
        <begin position="257"/>
        <end position="503"/>
    </location>
</feature>
<feature type="compositionally biased region" description="Polar residues" evidence="1">
    <location>
        <begin position="423"/>
        <end position="440"/>
    </location>
</feature>
<evidence type="ECO:0000256" key="1">
    <source>
        <dbReference type="SAM" id="MobiDB-lite"/>
    </source>
</evidence>
<dbReference type="RefSeq" id="XP_028463515.1">
    <property type="nucleotide sequence ID" value="XM_028609517.1"/>
</dbReference>
<dbReference type="CDD" id="cd02859">
    <property type="entry name" value="E_set_AMPKbeta_like_N"/>
    <property type="match status" value="1"/>
</dbReference>
<feature type="region of interest" description="Disordered" evidence="1">
    <location>
        <begin position="102"/>
        <end position="225"/>
    </location>
</feature>
<gene>
    <name evidence="2" type="ORF">SODALDRAFT_320235</name>
</gene>
<evidence type="ECO:0000313" key="3">
    <source>
        <dbReference type="Proteomes" id="UP000272025"/>
    </source>
</evidence>
<dbReference type="Gene3D" id="2.60.40.10">
    <property type="entry name" value="Immunoglobulins"/>
    <property type="match status" value="1"/>
</dbReference>
<dbReference type="InterPro" id="IPR014756">
    <property type="entry name" value="Ig_E-set"/>
</dbReference>
<proteinExistence type="predicted"/>
<feature type="compositionally biased region" description="Basic and acidic residues" evidence="1">
    <location>
        <begin position="211"/>
        <end position="225"/>
    </location>
</feature>
<dbReference type="GeneID" id="39577995"/>
<dbReference type="InterPro" id="IPR013783">
    <property type="entry name" value="Ig-like_fold"/>
</dbReference>
<feature type="compositionally biased region" description="Low complexity" evidence="1">
    <location>
        <begin position="195"/>
        <end position="208"/>
    </location>
</feature>
<evidence type="ECO:0000313" key="2">
    <source>
        <dbReference type="EMBL" id="ROT35709.1"/>
    </source>
</evidence>
<feature type="compositionally biased region" description="Acidic residues" evidence="1">
    <location>
        <begin position="446"/>
        <end position="456"/>
    </location>
</feature>
<name>A0A3N2PML0_SODAK</name>
<sequence>MANTSVSKVSVTVTFQKPGTRPPLFIAGTFSDPPWEPQEMHPTTDDGGEYIFTKSIHLSPGAQVQYKLRVGLGDWWILNEVTRYPPTNNNVAVFDDSGNTNNLLTAPPLQEAPIQHTKSDTPAAPAPEVAPKPKGISRVQELDKQRQSSTPIEQVAATAAEVADTAEKLDEDEAIEEKQNGAEDETPPLLAHECLGSVGSSPSDVSPLGRSEQRRSHGSVDYDIDKYDLNDPTLEKWPSDRNSIIEALRKVETGLTEDPTCFVGSPVSPGAGDPRKASIVEDQGALSTSTESGSPGSGKKLDVPRKTSVVSHKSRNSQASLAAIAEEGAKERAGGGSEGKTETPALRPPSSVVHVPSHGITPAPDSAKGLSSDEDEAVVMQGSEAKIKTKAAENDKAQGPNTNELPPEESQARSLVNVRDTNEVSTSSPGVPPRSQSPGIQVQPPDEMDELEDADEAGATGGLVTSSDQFDETSAERLVSRQVGERNGPTDRPVTPQSVFSTKGAGGGNWIRNFFRVVFVDWIGAFINRLWRGKWR</sequence>
<organism evidence="2 3">
    <name type="scientific">Sodiomyces alkalinus (strain CBS 110278 / VKM F-3762 / F11)</name>
    <name type="common">Alkaliphilic filamentous fungus</name>
    <dbReference type="NCBI Taxonomy" id="1314773"/>
    <lineage>
        <taxon>Eukaryota</taxon>
        <taxon>Fungi</taxon>
        <taxon>Dikarya</taxon>
        <taxon>Ascomycota</taxon>
        <taxon>Pezizomycotina</taxon>
        <taxon>Sordariomycetes</taxon>
        <taxon>Hypocreomycetidae</taxon>
        <taxon>Glomerellales</taxon>
        <taxon>Plectosphaerellaceae</taxon>
        <taxon>Sodiomyces</taxon>
    </lineage>
</organism>
<accession>A0A3N2PML0</accession>
<reference evidence="2 3" key="1">
    <citation type="journal article" date="2018" name="Mol. Ecol.">
        <title>The obligate alkalophilic soda-lake fungus Sodiomyces alkalinus has shifted to a protein diet.</title>
        <authorList>
            <person name="Grum-Grzhimaylo A.A."/>
            <person name="Falkoski D.L."/>
            <person name="van den Heuvel J."/>
            <person name="Valero-Jimenez C.A."/>
            <person name="Min B."/>
            <person name="Choi I.G."/>
            <person name="Lipzen A."/>
            <person name="Daum C.G."/>
            <person name="Aanen D.K."/>
            <person name="Tsang A."/>
            <person name="Henrissat B."/>
            <person name="Bilanenko E.N."/>
            <person name="de Vries R.P."/>
            <person name="van Kan J.A.L."/>
            <person name="Grigoriev I.V."/>
            <person name="Debets A.J.M."/>
        </authorList>
    </citation>
    <scope>NUCLEOTIDE SEQUENCE [LARGE SCALE GENOMIC DNA]</scope>
    <source>
        <strain evidence="2 3">F11</strain>
    </source>
</reference>
<dbReference type="EMBL" id="ML119060">
    <property type="protein sequence ID" value="ROT35709.1"/>
    <property type="molecule type" value="Genomic_DNA"/>
</dbReference>
<evidence type="ECO:0008006" key="4">
    <source>
        <dbReference type="Google" id="ProtNLM"/>
    </source>
</evidence>
<feature type="compositionally biased region" description="Basic and acidic residues" evidence="1">
    <location>
        <begin position="385"/>
        <end position="396"/>
    </location>
</feature>
<dbReference type="AlphaFoldDB" id="A0A3N2PML0"/>
<feature type="compositionally biased region" description="Polar residues" evidence="1">
    <location>
        <begin position="308"/>
        <end position="320"/>
    </location>
</feature>